<dbReference type="Gene3D" id="2.30.30.60">
    <property type="match status" value="1"/>
</dbReference>
<dbReference type="KEGG" id="mrtj:KHC33_05720"/>
<dbReference type="InterPro" id="IPR011066">
    <property type="entry name" value="MscS_channel_C_sf"/>
</dbReference>
<feature type="transmembrane region" description="Helical" evidence="7">
    <location>
        <begin position="90"/>
        <end position="120"/>
    </location>
</feature>
<dbReference type="GeneID" id="65567839"/>
<sequence length="291" mass="32903">MNESVALDMGSPVAPLSGDYSFLILYIVLIYLLTFILNWIIGHFLQQFSEMFSKDRITIQMLIPLVKIAFYCIATWFAITAILAPSYTEMVAFFGLFGAALGFGLKDLLANIIGGIVIIFEKPYQIGDKVAFGAYYGEVTDIGLRTTRMVTPSDDVVTIPNYQIFSGTVSSGNFGSTAMMVVTDLFIDTDSDYSLAQTLVRETIASSPYVIISDDFPYTVLIHSFPFYNRIRAKAYVTDHRYEFEYQSDLHQRAWDAMRNENIRSPPYPGVLMEKQQDSNQYLITEKLEGR</sequence>
<evidence type="ECO:0000256" key="3">
    <source>
        <dbReference type="ARBA" id="ARBA00022475"/>
    </source>
</evidence>
<evidence type="ECO:0000256" key="4">
    <source>
        <dbReference type="ARBA" id="ARBA00022692"/>
    </source>
</evidence>
<evidence type="ECO:0000256" key="7">
    <source>
        <dbReference type="SAM" id="Phobius"/>
    </source>
</evidence>
<feature type="transmembrane region" description="Helical" evidence="7">
    <location>
        <begin position="62"/>
        <end position="84"/>
    </location>
</feature>
<feature type="transmembrane region" description="Helical" evidence="7">
    <location>
        <begin position="20"/>
        <end position="41"/>
    </location>
</feature>
<reference evidence="9 10" key="1">
    <citation type="submission" date="2021-05" db="EMBL/GenBank/DDBJ databases">
        <title>A novel Methanospirillum isolate from a pyrite-forming mixed culture.</title>
        <authorList>
            <person name="Bunk B."/>
            <person name="Sproer C."/>
            <person name="Spring S."/>
            <person name="Pester M."/>
        </authorList>
    </citation>
    <scope>NUCLEOTIDE SEQUENCE [LARGE SCALE GENOMIC DNA]</scope>
    <source>
        <strain evidence="9 10">J.3.6.1-F.2.7.3</strain>
    </source>
</reference>
<dbReference type="SUPFAM" id="SSF50182">
    <property type="entry name" value="Sm-like ribonucleoproteins"/>
    <property type="match status" value="1"/>
</dbReference>
<keyword evidence="3" id="KW-1003">Cell membrane</keyword>
<evidence type="ECO:0000313" key="9">
    <source>
        <dbReference type="EMBL" id="QVV89992.1"/>
    </source>
</evidence>
<dbReference type="Pfam" id="PF00924">
    <property type="entry name" value="MS_channel_2nd"/>
    <property type="match status" value="1"/>
</dbReference>
<dbReference type="PANTHER" id="PTHR30221">
    <property type="entry name" value="SMALL-CONDUCTANCE MECHANOSENSITIVE CHANNEL"/>
    <property type="match status" value="1"/>
</dbReference>
<dbReference type="SUPFAM" id="SSF82861">
    <property type="entry name" value="Mechanosensitive channel protein MscS (YggB), transmembrane region"/>
    <property type="match status" value="1"/>
</dbReference>
<keyword evidence="4 7" id="KW-0812">Transmembrane</keyword>
<dbReference type="InterPro" id="IPR023408">
    <property type="entry name" value="MscS_beta-dom_sf"/>
</dbReference>
<dbReference type="InterPro" id="IPR010920">
    <property type="entry name" value="LSM_dom_sf"/>
</dbReference>
<feature type="domain" description="Mechanosensitive ion channel MscS" evidence="8">
    <location>
        <begin position="107"/>
        <end position="169"/>
    </location>
</feature>
<keyword evidence="5 7" id="KW-1133">Transmembrane helix</keyword>
<comment type="subcellular location">
    <subcellularLocation>
        <location evidence="1">Cell membrane</location>
        <topology evidence="1">Multi-pass membrane protein</topology>
    </subcellularLocation>
</comment>
<dbReference type="PANTHER" id="PTHR30221:SF1">
    <property type="entry name" value="SMALL-CONDUCTANCE MECHANOSENSITIVE CHANNEL"/>
    <property type="match status" value="1"/>
</dbReference>
<dbReference type="InterPro" id="IPR045275">
    <property type="entry name" value="MscS_archaea/bacteria_type"/>
</dbReference>
<proteinExistence type="inferred from homology"/>
<evidence type="ECO:0000256" key="6">
    <source>
        <dbReference type="ARBA" id="ARBA00023136"/>
    </source>
</evidence>
<evidence type="ECO:0000256" key="2">
    <source>
        <dbReference type="ARBA" id="ARBA00008017"/>
    </source>
</evidence>
<dbReference type="GO" id="GO:0005886">
    <property type="term" value="C:plasma membrane"/>
    <property type="evidence" value="ECO:0007669"/>
    <property type="project" value="UniProtKB-SubCell"/>
</dbReference>
<accession>A0A8E7AYA7</accession>
<dbReference type="GO" id="GO:0008381">
    <property type="term" value="F:mechanosensitive monoatomic ion channel activity"/>
    <property type="evidence" value="ECO:0007669"/>
    <property type="project" value="InterPro"/>
</dbReference>
<dbReference type="Gene3D" id="1.10.287.1260">
    <property type="match status" value="1"/>
</dbReference>
<dbReference type="EMBL" id="CP075546">
    <property type="protein sequence ID" value="QVV89992.1"/>
    <property type="molecule type" value="Genomic_DNA"/>
</dbReference>
<keyword evidence="10" id="KW-1185">Reference proteome</keyword>
<keyword evidence="6 7" id="KW-0472">Membrane</keyword>
<evidence type="ECO:0000256" key="1">
    <source>
        <dbReference type="ARBA" id="ARBA00004651"/>
    </source>
</evidence>
<dbReference type="RefSeq" id="WP_214420772.1">
    <property type="nucleotide sequence ID" value="NZ_CP075546.1"/>
</dbReference>
<dbReference type="AlphaFoldDB" id="A0A8E7AYA7"/>
<dbReference type="InterPro" id="IPR011014">
    <property type="entry name" value="MscS_channel_TM-2"/>
</dbReference>
<protein>
    <submittedName>
        <fullName evidence="9">Mechanosensitive ion channel family protein</fullName>
    </submittedName>
</protein>
<gene>
    <name evidence="9" type="ORF">KHC33_05720</name>
</gene>
<evidence type="ECO:0000259" key="8">
    <source>
        <dbReference type="Pfam" id="PF00924"/>
    </source>
</evidence>
<dbReference type="SUPFAM" id="SSF82689">
    <property type="entry name" value="Mechanosensitive channel protein MscS (YggB), C-terminal domain"/>
    <property type="match status" value="1"/>
</dbReference>
<dbReference type="InterPro" id="IPR006685">
    <property type="entry name" value="MscS_channel_2nd"/>
</dbReference>
<organism evidence="9 10">
    <name type="scientific">Methanospirillum purgamenti</name>
    <dbReference type="NCBI Taxonomy" id="2834276"/>
    <lineage>
        <taxon>Archaea</taxon>
        <taxon>Methanobacteriati</taxon>
        <taxon>Methanobacteriota</taxon>
        <taxon>Stenosarchaea group</taxon>
        <taxon>Methanomicrobia</taxon>
        <taxon>Methanomicrobiales</taxon>
        <taxon>Methanospirillaceae</taxon>
        <taxon>Methanospirillum</taxon>
    </lineage>
</organism>
<comment type="similarity">
    <text evidence="2">Belongs to the MscS (TC 1.A.23) family.</text>
</comment>
<name>A0A8E7AYA7_9EURY</name>
<evidence type="ECO:0000313" key="10">
    <source>
        <dbReference type="Proteomes" id="UP000680656"/>
    </source>
</evidence>
<dbReference type="Proteomes" id="UP000680656">
    <property type="component" value="Chromosome"/>
</dbReference>
<evidence type="ECO:0000256" key="5">
    <source>
        <dbReference type="ARBA" id="ARBA00022989"/>
    </source>
</evidence>